<sequence length="51" mass="5328">MPTAARTPRAAGGPVWPGMGVASLAEENSSASPRRQCGQDRHGTFQVKTTC</sequence>
<protein>
    <submittedName>
        <fullName evidence="2">Uncharacterized protein</fullName>
    </submittedName>
</protein>
<dbReference type="RefSeq" id="WP_369741831.1">
    <property type="nucleotide sequence ID" value="NZ_JBGEDP010000001.1"/>
</dbReference>
<organism evidence="2 3">
    <name type="scientific">Mycobacterium servetii</name>
    <dbReference type="NCBI Taxonomy" id="3237418"/>
    <lineage>
        <taxon>Bacteria</taxon>
        <taxon>Bacillati</taxon>
        <taxon>Actinomycetota</taxon>
        <taxon>Actinomycetes</taxon>
        <taxon>Mycobacteriales</taxon>
        <taxon>Mycobacteriaceae</taxon>
        <taxon>Mycobacterium</taxon>
    </lineage>
</organism>
<evidence type="ECO:0000256" key="1">
    <source>
        <dbReference type="SAM" id="MobiDB-lite"/>
    </source>
</evidence>
<reference evidence="2 3" key="1">
    <citation type="submission" date="2024-08" db="EMBL/GenBank/DDBJ databases">
        <title>Mycobacterium servetensis sp. nov., a novel rapid-growing mycobacterial species recovered from a human patient in Zaragoza, Spain.</title>
        <authorList>
            <person name="Tristancho-Baro A.I."/>
            <person name="Buenestado-Serrano S."/>
            <person name="Garcia De Viedma D."/>
            <person name="Milagro-Beamonte A."/>
            <person name="Burillo N."/>
            <person name="Sanz S."/>
            <person name="Lopez-Calleja A.I."/>
            <person name="Penas-Utrilla D."/>
            <person name="Guardingo M."/>
            <person name="Garcia M.J."/>
            <person name="Vinuelas-Bayon J."/>
        </authorList>
    </citation>
    <scope>NUCLEOTIDE SEQUENCE [LARGE SCALE GENOMIC DNA]</scope>
    <source>
        <strain evidence="3">HUMS_12744610</strain>
    </source>
</reference>
<name>A0ABV4C1L4_9MYCO</name>
<gene>
    <name evidence="2" type="ORF">AB8998_12465</name>
</gene>
<dbReference type="Proteomes" id="UP001564760">
    <property type="component" value="Unassembled WGS sequence"/>
</dbReference>
<evidence type="ECO:0000313" key="3">
    <source>
        <dbReference type="Proteomes" id="UP001564760"/>
    </source>
</evidence>
<evidence type="ECO:0000313" key="2">
    <source>
        <dbReference type="EMBL" id="MEY8015762.1"/>
    </source>
</evidence>
<dbReference type="EMBL" id="JBGEDP010000001">
    <property type="protein sequence ID" value="MEY8015762.1"/>
    <property type="molecule type" value="Genomic_DNA"/>
</dbReference>
<accession>A0ABV4C1L4</accession>
<proteinExistence type="predicted"/>
<feature type="region of interest" description="Disordered" evidence="1">
    <location>
        <begin position="1"/>
        <end position="51"/>
    </location>
</feature>
<comment type="caution">
    <text evidence="2">The sequence shown here is derived from an EMBL/GenBank/DDBJ whole genome shotgun (WGS) entry which is preliminary data.</text>
</comment>
<keyword evidence="3" id="KW-1185">Reference proteome</keyword>